<dbReference type="PATRIC" id="fig|926566.3.peg.3487"/>
<evidence type="ECO:0000256" key="1">
    <source>
        <dbReference type="SAM" id="MobiDB-lite"/>
    </source>
</evidence>
<reference evidence="3 4" key="1">
    <citation type="submission" date="2012-06" db="EMBL/GenBank/DDBJ databases">
        <title>Complete genome of Terriglobus roseus DSM 18391.</title>
        <authorList>
            <consortium name="US DOE Joint Genome Institute (JGI-PGF)"/>
            <person name="Lucas S."/>
            <person name="Copeland A."/>
            <person name="Lapidus A."/>
            <person name="Glavina del Rio T."/>
            <person name="Dalin E."/>
            <person name="Tice H."/>
            <person name="Bruce D."/>
            <person name="Goodwin L."/>
            <person name="Pitluck S."/>
            <person name="Peters L."/>
            <person name="Mikhailova N."/>
            <person name="Munk A.C.C."/>
            <person name="Kyrpides N."/>
            <person name="Mavromatis K."/>
            <person name="Ivanova N."/>
            <person name="Brettin T."/>
            <person name="Detter J.C."/>
            <person name="Han C."/>
            <person name="Larimer F."/>
            <person name="Land M."/>
            <person name="Hauser L."/>
            <person name="Markowitz V."/>
            <person name="Cheng J.-F."/>
            <person name="Hugenholtz P."/>
            <person name="Woyke T."/>
            <person name="Wu D."/>
            <person name="Brambilla E."/>
            <person name="Klenk H.-P."/>
            <person name="Eisen J.A."/>
        </authorList>
    </citation>
    <scope>NUCLEOTIDE SEQUENCE [LARGE SCALE GENOMIC DNA]</scope>
    <source>
        <strain evidence="4">DSM 18391 / NRRL B-41598 / KBS 63</strain>
    </source>
</reference>
<proteinExistence type="predicted"/>
<dbReference type="STRING" id="926566.Terro_3541"/>
<keyword evidence="4" id="KW-1185">Reference proteome</keyword>
<feature type="compositionally biased region" description="Low complexity" evidence="1">
    <location>
        <begin position="200"/>
        <end position="209"/>
    </location>
</feature>
<feature type="signal peptide" evidence="2">
    <location>
        <begin position="1"/>
        <end position="27"/>
    </location>
</feature>
<name>I3ZKI7_TERRK</name>
<dbReference type="eggNOG" id="ENOG5031NVG">
    <property type="taxonomic scope" value="Bacteria"/>
</dbReference>
<evidence type="ECO:0000313" key="3">
    <source>
        <dbReference type="EMBL" id="AFL89755.1"/>
    </source>
</evidence>
<evidence type="ECO:0000313" key="4">
    <source>
        <dbReference type="Proteomes" id="UP000006056"/>
    </source>
</evidence>
<dbReference type="KEGG" id="trs:Terro_3541"/>
<evidence type="ECO:0008006" key="5">
    <source>
        <dbReference type="Google" id="ProtNLM"/>
    </source>
</evidence>
<sequence>MKLLCGSTVVFGLSVLFLPAAHGQNLAEDTRAVALAAQASKPVTTTGGTVGKVPVFTGSAAIGNSLIFQNASGIGIGAAPASAFDVTGRSTFRGVGALVAPKAATASSGVNSSPLELDASVFDSAAGKATSPYFQLMAEPTNNNTNHSGANLHLLYSPGFGGPRESGLWFNANGTINFSPAQRFPIAAGPAGPAGPVGPAGPTGATGPAGPAGPGGTLTLPYYGTGAAPPEDSNAALFAITNTTGGGTGIVGRGGPAPTDPIDSGGNGVIGRGGDGETAGSGVVGYGGEGETAGYGVVGYAGGALNSAGGLFQGNEDSPAGKFFGNVEVEGNLTKASGSFKIDDPIDPSNKYLYHSFVESPDMKNIYDGSVTTDGRGDAVVTMPAYFEALNRDFRYQLTVIGQFAQAIVATKIANGSFVIKTDKPNVEVSWQVTGIRQDAWANAHRTPNEVDKPEKEKGHYLHPELFGKTEDARIMPKGMVMRNIKQKPRF</sequence>
<gene>
    <name evidence="3" type="ordered locus">Terro_3541</name>
</gene>
<protein>
    <recommendedName>
        <fullName evidence="5">Collagen triple helix repeat-containing protein</fullName>
    </recommendedName>
</protein>
<feature type="chain" id="PRO_5003685159" description="Collagen triple helix repeat-containing protein" evidence="2">
    <location>
        <begin position="28"/>
        <end position="491"/>
    </location>
</feature>
<organism evidence="3 4">
    <name type="scientific">Terriglobus roseus (strain DSM 18391 / NRRL B-41598 / KBS 63)</name>
    <dbReference type="NCBI Taxonomy" id="926566"/>
    <lineage>
        <taxon>Bacteria</taxon>
        <taxon>Pseudomonadati</taxon>
        <taxon>Acidobacteriota</taxon>
        <taxon>Terriglobia</taxon>
        <taxon>Terriglobales</taxon>
        <taxon>Acidobacteriaceae</taxon>
        <taxon>Terriglobus</taxon>
    </lineage>
</organism>
<keyword evidence="2" id="KW-0732">Signal</keyword>
<evidence type="ECO:0000256" key="2">
    <source>
        <dbReference type="SAM" id="SignalP"/>
    </source>
</evidence>
<dbReference type="HOGENOM" id="CLU_555398_0_0_0"/>
<dbReference type="EMBL" id="CP003379">
    <property type="protein sequence ID" value="AFL89755.1"/>
    <property type="molecule type" value="Genomic_DNA"/>
</dbReference>
<dbReference type="AlphaFoldDB" id="I3ZKI7"/>
<dbReference type="RefSeq" id="WP_014787016.1">
    <property type="nucleotide sequence ID" value="NC_018014.1"/>
</dbReference>
<feature type="region of interest" description="Disordered" evidence="1">
    <location>
        <begin position="189"/>
        <end position="213"/>
    </location>
</feature>
<accession>I3ZKI7</accession>
<dbReference type="Proteomes" id="UP000006056">
    <property type="component" value="Chromosome"/>
</dbReference>